<accession>W7AH42</accession>
<feature type="compositionally biased region" description="Basic and acidic residues" evidence="1">
    <location>
        <begin position="86"/>
        <end position="120"/>
    </location>
</feature>
<organism evidence="2 3">
    <name type="scientific">Plasmodium inui San Antonio 1</name>
    <dbReference type="NCBI Taxonomy" id="1237626"/>
    <lineage>
        <taxon>Eukaryota</taxon>
        <taxon>Sar</taxon>
        <taxon>Alveolata</taxon>
        <taxon>Apicomplexa</taxon>
        <taxon>Aconoidasida</taxon>
        <taxon>Haemosporida</taxon>
        <taxon>Plasmodiidae</taxon>
        <taxon>Plasmodium</taxon>
        <taxon>Plasmodium (Plasmodium)</taxon>
    </lineage>
</organism>
<dbReference type="Proteomes" id="UP000030640">
    <property type="component" value="Unassembled WGS sequence"/>
</dbReference>
<dbReference type="VEuPathDB" id="PlasmoDB:C922_05052"/>
<proteinExistence type="predicted"/>
<evidence type="ECO:0000313" key="2">
    <source>
        <dbReference type="EMBL" id="EUD64581.1"/>
    </source>
</evidence>
<gene>
    <name evidence="2" type="ORF">C922_05052</name>
</gene>
<evidence type="ECO:0000313" key="3">
    <source>
        <dbReference type="Proteomes" id="UP000030640"/>
    </source>
</evidence>
<dbReference type="EMBL" id="KI965494">
    <property type="protein sequence ID" value="EUD64581.1"/>
    <property type="molecule type" value="Genomic_DNA"/>
</dbReference>
<sequence length="127" mass="14687">MRRSEKKEQGTGRWYGPRNKAPEPSRHVRTRERIEIMRDRTEGPTERMPQDQETGRQAQPCKRAIQSGLSLLEAAQRRLNQTREGQVLREEQRNTRKGNTHEGDKIAGKKTAEERSRSSDRAGGGWH</sequence>
<dbReference type="RefSeq" id="XP_008818847.1">
    <property type="nucleotide sequence ID" value="XM_008820625.1"/>
</dbReference>
<name>W7AH42_9APIC</name>
<feature type="compositionally biased region" description="Basic and acidic residues" evidence="1">
    <location>
        <begin position="1"/>
        <end position="10"/>
    </location>
</feature>
<keyword evidence="3" id="KW-1185">Reference proteome</keyword>
<protein>
    <submittedName>
        <fullName evidence="2">Uncharacterized protein</fullName>
    </submittedName>
</protein>
<reference evidence="2 3" key="1">
    <citation type="submission" date="2013-02" db="EMBL/GenBank/DDBJ databases">
        <title>The Genome Sequence of Plasmodium inui San Antonio 1.</title>
        <authorList>
            <consortium name="The Broad Institute Genome Sequencing Platform"/>
            <consortium name="The Broad Institute Genome Sequencing Center for Infectious Disease"/>
            <person name="Neafsey D."/>
            <person name="Cheeseman I."/>
            <person name="Volkman S."/>
            <person name="Adams J."/>
            <person name="Walker B."/>
            <person name="Young S.K."/>
            <person name="Zeng Q."/>
            <person name="Gargeya S."/>
            <person name="Fitzgerald M."/>
            <person name="Haas B."/>
            <person name="Abouelleil A."/>
            <person name="Alvarado L."/>
            <person name="Arachchi H.M."/>
            <person name="Berlin A.M."/>
            <person name="Chapman S.B."/>
            <person name="Dewar J."/>
            <person name="Goldberg J."/>
            <person name="Griggs A."/>
            <person name="Gujja S."/>
            <person name="Hansen M."/>
            <person name="Howarth C."/>
            <person name="Imamovic A."/>
            <person name="Larimer J."/>
            <person name="McCowan C."/>
            <person name="Murphy C."/>
            <person name="Neiman D."/>
            <person name="Pearson M."/>
            <person name="Priest M."/>
            <person name="Roberts A."/>
            <person name="Saif S."/>
            <person name="Shea T."/>
            <person name="Sisk P."/>
            <person name="Sykes S."/>
            <person name="Wortman J."/>
            <person name="Nusbaum C."/>
            <person name="Birren B."/>
        </authorList>
    </citation>
    <scope>NUCLEOTIDE SEQUENCE [LARGE SCALE GENOMIC DNA]</scope>
    <source>
        <strain evidence="2 3">San Antonio 1</strain>
    </source>
</reference>
<feature type="compositionally biased region" description="Basic and acidic residues" evidence="1">
    <location>
        <begin position="20"/>
        <end position="54"/>
    </location>
</feature>
<dbReference type="AlphaFoldDB" id="W7AH42"/>
<dbReference type="GeneID" id="20040326"/>
<evidence type="ECO:0000256" key="1">
    <source>
        <dbReference type="SAM" id="MobiDB-lite"/>
    </source>
</evidence>
<feature type="region of interest" description="Disordered" evidence="1">
    <location>
        <begin position="1"/>
        <end position="127"/>
    </location>
</feature>